<name>A0A1E3GYB0_9HYPH</name>
<dbReference type="AlphaFoldDB" id="A0A1E3GYB0"/>
<keyword evidence="3" id="KW-1185">Reference proteome</keyword>
<organism evidence="2 3">
    <name type="scientific">Methylobrevis pamukkalensis</name>
    <dbReference type="NCBI Taxonomy" id="1439726"/>
    <lineage>
        <taxon>Bacteria</taxon>
        <taxon>Pseudomonadati</taxon>
        <taxon>Pseudomonadota</taxon>
        <taxon>Alphaproteobacteria</taxon>
        <taxon>Hyphomicrobiales</taxon>
        <taxon>Pleomorphomonadaceae</taxon>
        <taxon>Methylobrevis</taxon>
    </lineage>
</organism>
<sequence>MSVKSGKTLVAAKLAAILLAAVSFTGPAMAFGDPDDPNWPCQQRKVPELSLGAVWTGPDISAHTATWRDDKETRDLVGLLAARRTTLDEAQAAIDAFAERAAGARNEKMISLFAGLYSTLDIERSDVMNGIDRFARKQREMAAELRKRTSAIDKMRDAPDADPMAINAAYDELNFETRVFGDRQRSLTFVCEVPVIIEQRTFRLGKMIADKISTD</sequence>
<accession>A0A1E3GYB0</accession>
<feature type="signal peptide" evidence="1">
    <location>
        <begin position="1"/>
        <end position="30"/>
    </location>
</feature>
<feature type="chain" id="PRO_5009128772" evidence="1">
    <location>
        <begin position="31"/>
        <end position="215"/>
    </location>
</feature>
<evidence type="ECO:0000313" key="3">
    <source>
        <dbReference type="Proteomes" id="UP000094622"/>
    </source>
</evidence>
<dbReference type="Proteomes" id="UP000094622">
    <property type="component" value="Unassembled WGS sequence"/>
</dbReference>
<reference evidence="2 3" key="1">
    <citation type="submission" date="2016-07" db="EMBL/GenBank/DDBJ databases">
        <title>Draft Genome Sequence of Methylobrevis pamukkalensis PK2.</title>
        <authorList>
            <person name="Vasilenko O.V."/>
            <person name="Doronina N.V."/>
            <person name="Shmareva M.N."/>
            <person name="Tarlachkov S.V."/>
            <person name="Mustakhimov I."/>
            <person name="Trotsenko Y.A."/>
        </authorList>
    </citation>
    <scope>NUCLEOTIDE SEQUENCE [LARGE SCALE GENOMIC DNA]</scope>
    <source>
        <strain evidence="2 3">PK2</strain>
    </source>
</reference>
<evidence type="ECO:0000256" key="1">
    <source>
        <dbReference type="SAM" id="SignalP"/>
    </source>
</evidence>
<gene>
    <name evidence="2" type="ORF">A6302_03636</name>
</gene>
<keyword evidence="1" id="KW-0732">Signal</keyword>
<proteinExistence type="predicted"/>
<dbReference type="EMBL" id="MCRJ01000112">
    <property type="protein sequence ID" value="ODN69069.1"/>
    <property type="molecule type" value="Genomic_DNA"/>
</dbReference>
<evidence type="ECO:0000313" key="2">
    <source>
        <dbReference type="EMBL" id="ODN69069.1"/>
    </source>
</evidence>
<comment type="caution">
    <text evidence="2">The sequence shown here is derived from an EMBL/GenBank/DDBJ whole genome shotgun (WGS) entry which is preliminary data.</text>
</comment>
<protein>
    <submittedName>
        <fullName evidence="2">Uncharacterized protein</fullName>
    </submittedName>
</protein>